<sequence>MARSPAADSPSSSSSSSSPRVSRAFALLVAASLAACLALFHAHTASQPSYPPGSLPPDARGNGAGSCRMSFMSPAFAHLSGFGREFTRLGNGPWGLYLYREAGWDDDPFVDDGRGGDRLRLSGTPVLFVPGNAGSFRQVRSLASAASRTWLEVPGVKRKAVATRDGAASLDFFTLDFNDDFSAFHGQTLLDQAEYTADCIRYILSLYAHHEDDPPGRDRRPDPTAVIVVGHSMGGIVARAAFLNPHYQSHSISTLITFATPHVVPPVTVDAGVDRVYSAINSYWRSAYELSSSPSSSPGSSPPSYDAISPPSPALRNFRAPPHDELRDLVLISIAGGLSDVTIASESVSLASLVPSSGDNGFTVFTTAIPGVQTPVDHLAILWCQQLMHVVAQGLLAVVDVRRPDGVLPRGERVAELGRRWLGELERPALGASGEAAAARRMTLEALERGVAAHNLAVGERLVVRPSASGDLSPRTFLLPVPPRRTYAGPRSFALLTSASIGRRREDTVEVWACNARDEEGGKVCRSLYPQHVATLPASPHSSVSPVLPAPIEDGRMNLVALEAEQLEGVDDIAIVVKDGARADWVVAEFADRDKRVHVVGKGPLQLLLGGHKLEAVPSSPAMLTELWLPALDSSLLTLKLRVYRSECQEHDSLFAPLLRQYSPLVHETKFFPNVRIASLYTHAAGPYLPPPSSPFTSSGACLQFFLDPTCPRDPHKSETADLALEIKVDVWATLGGLVVRYRLALVTVPFALAMLVVGLSVKLYNSGSTFPSFGSTLSSFSRRTLPSLLLALLALSYLQSTLLSTHISSHDRLAAVEPGHHHHSHLSLPPAWIANALLGNGGSFWAPLAPLLVFASVGVVACEYWALWAIVAGSAWAIKTLQRNGPARVKALLPVAEPPETLPLQRVLTMVALLLLVIFFAPYQFAFLVIVIVHLFSTIRCLVHAQESSSASSSSAAVTPAAARRLWDRYHYAFAILVVLVTLLPINALILVVWVRNLAVGWLAPFSSDHNVLMVFGFLANVEALHSGKVLQRSTGGRFSPLVTAASFVVPAAYALLYGIRSAHRLYSLANLCFIWLALGTSDAFVGADPNAALSSTSSGTATGLGVGSGKRRTSEPPEPRPELGARAVAADELSASGGRRVATVRRS</sequence>
<evidence type="ECO:0000256" key="4">
    <source>
        <dbReference type="ARBA" id="ARBA00022692"/>
    </source>
</evidence>
<feature type="region of interest" description="Disordered" evidence="11">
    <location>
        <begin position="1095"/>
        <end position="1131"/>
    </location>
</feature>
<dbReference type="RefSeq" id="XP_018273473.1">
    <property type="nucleotide sequence ID" value="XM_018415754.1"/>
</dbReference>
<dbReference type="Gene3D" id="3.40.50.1820">
    <property type="entry name" value="alpha/beta hydrolase"/>
    <property type="match status" value="1"/>
</dbReference>
<evidence type="ECO:0000256" key="6">
    <source>
        <dbReference type="ARBA" id="ARBA00022824"/>
    </source>
</evidence>
<dbReference type="PANTHER" id="PTHR15495:SF7">
    <property type="entry name" value="GPI INOSITOL-DEACYLASE"/>
    <property type="match status" value="1"/>
</dbReference>
<evidence type="ECO:0000256" key="10">
    <source>
        <dbReference type="RuleBase" id="RU365011"/>
    </source>
</evidence>
<dbReference type="STRING" id="578459.A0A194SA12"/>
<feature type="transmembrane region" description="Helical" evidence="10">
    <location>
        <begin position="852"/>
        <end position="879"/>
    </location>
</feature>
<keyword evidence="5 10" id="KW-0378">Hydrolase</keyword>
<organism evidence="14 15">
    <name type="scientific">Rhodotorula graminis (strain WP1)</name>
    <dbReference type="NCBI Taxonomy" id="578459"/>
    <lineage>
        <taxon>Eukaryota</taxon>
        <taxon>Fungi</taxon>
        <taxon>Dikarya</taxon>
        <taxon>Basidiomycota</taxon>
        <taxon>Pucciniomycotina</taxon>
        <taxon>Microbotryomycetes</taxon>
        <taxon>Sporidiobolales</taxon>
        <taxon>Sporidiobolaceae</taxon>
        <taxon>Rhodotorula</taxon>
    </lineage>
</organism>
<evidence type="ECO:0000259" key="13">
    <source>
        <dbReference type="Pfam" id="PF25140"/>
    </source>
</evidence>
<name>A0A194SA12_RHOGW</name>
<feature type="transmembrane region" description="Helical" evidence="10">
    <location>
        <begin position="1070"/>
        <end position="1089"/>
    </location>
</feature>
<dbReference type="GO" id="GO:0015031">
    <property type="term" value="P:protein transport"/>
    <property type="evidence" value="ECO:0007669"/>
    <property type="project" value="UniProtKB-KW"/>
</dbReference>
<gene>
    <name evidence="14" type="ORF">RHOBADRAFT_51279</name>
</gene>
<keyword evidence="15" id="KW-1185">Reference proteome</keyword>
<dbReference type="InterPro" id="IPR029058">
    <property type="entry name" value="AB_hydrolase_fold"/>
</dbReference>
<dbReference type="OrthoDB" id="348976at2759"/>
<feature type="transmembrane region" description="Helical" evidence="10">
    <location>
        <begin position="1003"/>
        <end position="1020"/>
    </location>
</feature>
<dbReference type="GO" id="GO:0006505">
    <property type="term" value="P:GPI anchor metabolic process"/>
    <property type="evidence" value="ECO:0007669"/>
    <property type="project" value="TreeGrafter"/>
</dbReference>
<dbReference type="Pfam" id="PF07819">
    <property type="entry name" value="PGAP1"/>
    <property type="match status" value="1"/>
</dbReference>
<feature type="transmembrane region" description="Helical" evidence="10">
    <location>
        <begin position="912"/>
        <end position="937"/>
    </location>
</feature>
<feature type="compositionally biased region" description="Low complexity" evidence="11">
    <location>
        <begin position="292"/>
        <end position="304"/>
    </location>
</feature>
<dbReference type="InterPro" id="IPR056824">
    <property type="entry name" value="PGAP1_TMD"/>
</dbReference>
<dbReference type="EC" id="3.1.-.-" evidence="10"/>
<dbReference type="InterPro" id="IPR012908">
    <property type="entry name" value="PGAP1-ab_dom-like"/>
</dbReference>
<dbReference type="SUPFAM" id="SSF53474">
    <property type="entry name" value="alpha/beta-Hydrolases"/>
    <property type="match status" value="1"/>
</dbReference>
<feature type="transmembrane region" description="Helical" evidence="10">
    <location>
        <begin position="973"/>
        <end position="996"/>
    </location>
</feature>
<keyword evidence="9 10" id="KW-0472">Membrane</keyword>
<evidence type="ECO:0000256" key="2">
    <source>
        <dbReference type="ARBA" id="ARBA00006931"/>
    </source>
</evidence>
<dbReference type="Proteomes" id="UP000053890">
    <property type="component" value="Unassembled WGS sequence"/>
</dbReference>
<evidence type="ECO:0000313" key="15">
    <source>
        <dbReference type="Proteomes" id="UP000053890"/>
    </source>
</evidence>
<proteinExistence type="inferred from homology"/>
<dbReference type="EMBL" id="KQ474074">
    <property type="protein sequence ID" value="KPV77424.1"/>
    <property type="molecule type" value="Genomic_DNA"/>
</dbReference>
<evidence type="ECO:0000256" key="8">
    <source>
        <dbReference type="ARBA" id="ARBA00022989"/>
    </source>
</evidence>
<comment type="subcellular location">
    <subcellularLocation>
        <location evidence="1">Endoplasmic reticulum membrane</location>
        <topology evidence="1">Multi-pass membrane protein</topology>
    </subcellularLocation>
</comment>
<dbReference type="AlphaFoldDB" id="A0A194SA12"/>
<dbReference type="OMA" id="WVRNLAV"/>
<keyword evidence="3 10" id="KW-0813">Transport</keyword>
<protein>
    <recommendedName>
        <fullName evidence="10">GPI inositol-deacylase</fullName>
        <ecNumber evidence="10">3.1.-.-</ecNumber>
    </recommendedName>
</protein>
<evidence type="ECO:0000256" key="5">
    <source>
        <dbReference type="ARBA" id="ARBA00022801"/>
    </source>
</evidence>
<dbReference type="PANTHER" id="PTHR15495">
    <property type="entry name" value="NEGATIVE REGULATOR OF VESICLE FORMATION-RELATED"/>
    <property type="match status" value="1"/>
</dbReference>
<keyword evidence="6 10" id="KW-0256">Endoplasmic reticulum</keyword>
<evidence type="ECO:0000259" key="12">
    <source>
        <dbReference type="Pfam" id="PF07819"/>
    </source>
</evidence>
<feature type="compositionally biased region" description="Basic and acidic residues" evidence="11">
    <location>
        <begin position="1114"/>
        <end position="1125"/>
    </location>
</feature>
<dbReference type="GeneID" id="28976202"/>
<dbReference type="GO" id="GO:0006888">
    <property type="term" value="P:endoplasmic reticulum to Golgi vesicle-mediated transport"/>
    <property type="evidence" value="ECO:0007669"/>
    <property type="project" value="TreeGrafter"/>
</dbReference>
<keyword evidence="4 10" id="KW-0812">Transmembrane</keyword>
<feature type="domain" description="GPI inositol-deacylase PGAP1-like alpha/beta" evidence="12">
    <location>
        <begin position="121"/>
        <end position="397"/>
    </location>
</feature>
<dbReference type="GO" id="GO:0005789">
    <property type="term" value="C:endoplasmic reticulum membrane"/>
    <property type="evidence" value="ECO:0007669"/>
    <property type="project" value="UniProtKB-SubCell"/>
</dbReference>
<keyword evidence="8 10" id="KW-1133">Transmembrane helix</keyword>
<comment type="function">
    <text evidence="10">Involved in inositol deacylation of GPI-anchored proteins which plays important roles in the quality control and ER-associated degradation of GPI-anchored proteins.</text>
</comment>
<accession>A0A194SA12</accession>
<comment type="similarity">
    <text evidence="2 10">Belongs to the GPI inositol-deacylase family.</text>
</comment>
<feature type="transmembrane region" description="Helical" evidence="10">
    <location>
        <begin position="786"/>
        <end position="804"/>
    </location>
</feature>
<reference evidence="14 15" key="1">
    <citation type="journal article" date="2015" name="Front. Microbiol.">
        <title>Genome sequence of the plant growth promoting endophytic yeast Rhodotorula graminis WP1.</title>
        <authorList>
            <person name="Firrincieli A."/>
            <person name="Otillar R."/>
            <person name="Salamov A."/>
            <person name="Schmutz J."/>
            <person name="Khan Z."/>
            <person name="Redman R.S."/>
            <person name="Fleck N.D."/>
            <person name="Lindquist E."/>
            <person name="Grigoriev I.V."/>
            <person name="Doty S.L."/>
        </authorList>
    </citation>
    <scope>NUCLEOTIDE SEQUENCE [LARGE SCALE GENOMIC DNA]</scope>
    <source>
        <strain evidence="14 15">WP1</strain>
    </source>
</reference>
<feature type="transmembrane region" description="Helical" evidence="10">
    <location>
        <begin position="744"/>
        <end position="765"/>
    </location>
</feature>
<keyword evidence="7 10" id="KW-0653">Protein transport</keyword>
<dbReference type="Pfam" id="PF25140">
    <property type="entry name" value="PGAP1_TMD"/>
    <property type="match status" value="1"/>
</dbReference>
<evidence type="ECO:0000256" key="3">
    <source>
        <dbReference type="ARBA" id="ARBA00022448"/>
    </source>
</evidence>
<feature type="transmembrane region" description="Helical" evidence="10">
    <location>
        <begin position="1040"/>
        <end position="1058"/>
    </location>
</feature>
<dbReference type="InterPro" id="IPR039529">
    <property type="entry name" value="PGAP1/BST1"/>
</dbReference>
<evidence type="ECO:0000256" key="9">
    <source>
        <dbReference type="ARBA" id="ARBA00023136"/>
    </source>
</evidence>
<evidence type="ECO:0000256" key="11">
    <source>
        <dbReference type="SAM" id="MobiDB-lite"/>
    </source>
</evidence>
<evidence type="ECO:0000256" key="1">
    <source>
        <dbReference type="ARBA" id="ARBA00004477"/>
    </source>
</evidence>
<dbReference type="GO" id="GO:0050185">
    <property type="term" value="F:phosphatidylinositol deacylase activity"/>
    <property type="evidence" value="ECO:0007669"/>
    <property type="project" value="TreeGrafter"/>
</dbReference>
<evidence type="ECO:0000256" key="7">
    <source>
        <dbReference type="ARBA" id="ARBA00022927"/>
    </source>
</evidence>
<evidence type="ECO:0000313" key="14">
    <source>
        <dbReference type="EMBL" id="KPV77424.1"/>
    </source>
</evidence>
<feature type="region of interest" description="Disordered" evidence="11">
    <location>
        <begin position="292"/>
        <end position="319"/>
    </location>
</feature>
<feature type="domain" description="GPI inositol-deacylase transmembrane" evidence="13">
    <location>
        <begin position="746"/>
        <end position="1080"/>
    </location>
</feature>